<dbReference type="PANTHER" id="PTHR43289">
    <property type="entry name" value="MITOGEN-ACTIVATED PROTEIN KINASE KINASE KINASE 20-RELATED"/>
    <property type="match status" value="1"/>
</dbReference>
<dbReference type="Gene3D" id="1.10.510.10">
    <property type="entry name" value="Transferase(Phosphotransferase) domain 1"/>
    <property type="match status" value="1"/>
</dbReference>
<evidence type="ECO:0000313" key="8">
    <source>
        <dbReference type="Proteomes" id="UP000034883"/>
    </source>
</evidence>
<evidence type="ECO:0000313" key="7">
    <source>
        <dbReference type="EMBL" id="AKF03413.1"/>
    </source>
</evidence>
<keyword evidence="3 7" id="KW-0418">Kinase</keyword>
<keyword evidence="7" id="KW-0723">Serine/threonine-protein kinase</keyword>
<evidence type="ECO:0000256" key="3">
    <source>
        <dbReference type="ARBA" id="ARBA00022777"/>
    </source>
</evidence>
<sequence length="281" mass="30503">MLATRAKDPQYVRRFQDEARLAALLRHPNVVSLYDFGCHAGTWWQALELVDGVDLDVVVHRMRASGEPLPVDVVLYIAAELSKALAYAHELRHVDGAPARVVHRDVSPSNVLISYDGAVKLADFGIAKIDAAERTESGGARGKVSYTAPEQALGMHEDRRADLFALGVVLFELFSGGVRPFDGLSDLATFRNTVEGRRHDLREVAPHLPEPVVALVDGLLATERHARTATADDVLDALGAMQVSAVAARDLARRVRASKPPVAIPTEGELTRPDPPHRASP</sequence>
<dbReference type="PANTHER" id="PTHR43289:SF6">
    <property type="entry name" value="SERINE_THREONINE-PROTEIN KINASE NEKL-3"/>
    <property type="match status" value="1"/>
</dbReference>
<dbReference type="GO" id="GO:0004674">
    <property type="term" value="F:protein serine/threonine kinase activity"/>
    <property type="evidence" value="ECO:0007669"/>
    <property type="project" value="UniProtKB-KW"/>
</dbReference>
<feature type="domain" description="Protein kinase" evidence="6">
    <location>
        <begin position="1"/>
        <end position="239"/>
    </location>
</feature>
<dbReference type="PROSITE" id="PS00109">
    <property type="entry name" value="PROTEIN_KINASE_TYR"/>
    <property type="match status" value="1"/>
</dbReference>
<dbReference type="Gene3D" id="3.30.200.20">
    <property type="entry name" value="Phosphorylase Kinase, domain 1"/>
    <property type="match status" value="1"/>
</dbReference>
<dbReference type="EMBL" id="CP011125">
    <property type="protein sequence ID" value="AKF03413.1"/>
    <property type="molecule type" value="Genomic_DNA"/>
</dbReference>
<gene>
    <name evidence="7" type="ORF">DB32_000562</name>
</gene>
<dbReference type="AlphaFoldDB" id="A0A0F6YFA1"/>
<reference evidence="7 8" key="1">
    <citation type="submission" date="2015-03" db="EMBL/GenBank/DDBJ databases">
        <title>Genome assembly of Sandaracinus amylolyticus DSM 53668.</title>
        <authorList>
            <person name="Sharma G."/>
            <person name="Subramanian S."/>
        </authorList>
    </citation>
    <scope>NUCLEOTIDE SEQUENCE [LARGE SCALE GENOMIC DNA]</scope>
    <source>
        <strain evidence="7 8">DSM 53668</strain>
    </source>
</reference>
<dbReference type="Proteomes" id="UP000034883">
    <property type="component" value="Chromosome"/>
</dbReference>
<keyword evidence="2" id="KW-0547">Nucleotide-binding</keyword>
<evidence type="ECO:0000256" key="1">
    <source>
        <dbReference type="ARBA" id="ARBA00022679"/>
    </source>
</evidence>
<feature type="region of interest" description="Disordered" evidence="5">
    <location>
        <begin position="258"/>
        <end position="281"/>
    </location>
</feature>
<evidence type="ECO:0000256" key="4">
    <source>
        <dbReference type="ARBA" id="ARBA00022840"/>
    </source>
</evidence>
<dbReference type="PROSITE" id="PS50011">
    <property type="entry name" value="PROTEIN_KINASE_DOM"/>
    <property type="match status" value="1"/>
</dbReference>
<accession>A0A0F6YFA1</accession>
<evidence type="ECO:0000259" key="6">
    <source>
        <dbReference type="PROSITE" id="PS50011"/>
    </source>
</evidence>
<dbReference type="CDD" id="cd14014">
    <property type="entry name" value="STKc_PknB_like"/>
    <property type="match status" value="1"/>
</dbReference>
<dbReference type="Pfam" id="PF00069">
    <property type="entry name" value="Pkinase"/>
    <property type="match status" value="1"/>
</dbReference>
<dbReference type="PIRSF" id="PIRSF000654">
    <property type="entry name" value="Integrin-linked_kinase"/>
    <property type="match status" value="1"/>
</dbReference>
<proteinExistence type="predicted"/>
<feature type="compositionally biased region" description="Basic and acidic residues" evidence="5">
    <location>
        <begin position="269"/>
        <end position="281"/>
    </location>
</feature>
<evidence type="ECO:0000256" key="5">
    <source>
        <dbReference type="SAM" id="MobiDB-lite"/>
    </source>
</evidence>
<keyword evidence="8" id="KW-1185">Reference proteome</keyword>
<dbReference type="InterPro" id="IPR000719">
    <property type="entry name" value="Prot_kinase_dom"/>
</dbReference>
<dbReference type="InterPro" id="IPR011009">
    <property type="entry name" value="Kinase-like_dom_sf"/>
</dbReference>
<evidence type="ECO:0000256" key="2">
    <source>
        <dbReference type="ARBA" id="ARBA00022741"/>
    </source>
</evidence>
<dbReference type="STRING" id="927083.DB32_000562"/>
<dbReference type="GO" id="GO:0005524">
    <property type="term" value="F:ATP binding"/>
    <property type="evidence" value="ECO:0007669"/>
    <property type="project" value="UniProtKB-KW"/>
</dbReference>
<organism evidence="7 8">
    <name type="scientific">Sandaracinus amylolyticus</name>
    <dbReference type="NCBI Taxonomy" id="927083"/>
    <lineage>
        <taxon>Bacteria</taxon>
        <taxon>Pseudomonadati</taxon>
        <taxon>Myxococcota</taxon>
        <taxon>Polyangia</taxon>
        <taxon>Polyangiales</taxon>
        <taxon>Sandaracinaceae</taxon>
        <taxon>Sandaracinus</taxon>
    </lineage>
</organism>
<protein>
    <submittedName>
        <fullName evidence="7">Serine/threonine protein kinase</fullName>
    </submittedName>
</protein>
<name>A0A0F6YFA1_9BACT</name>
<keyword evidence="1" id="KW-0808">Transferase</keyword>
<keyword evidence="4" id="KW-0067">ATP-binding</keyword>
<dbReference type="KEGG" id="samy:DB32_000562"/>
<dbReference type="InterPro" id="IPR008266">
    <property type="entry name" value="Tyr_kinase_AS"/>
</dbReference>
<dbReference type="SUPFAM" id="SSF56112">
    <property type="entry name" value="Protein kinase-like (PK-like)"/>
    <property type="match status" value="1"/>
</dbReference>